<dbReference type="InterPro" id="IPR025202">
    <property type="entry name" value="PLD-like_dom"/>
</dbReference>
<gene>
    <name evidence="2" type="ORF">SAMN04515672_1085</name>
</gene>
<evidence type="ECO:0000313" key="2">
    <source>
        <dbReference type="EMBL" id="SDJ58769.1"/>
    </source>
</evidence>
<dbReference type="RefSeq" id="WP_090303540.1">
    <property type="nucleotide sequence ID" value="NZ_FNFE01000001.1"/>
</dbReference>
<name>A0A1G8UYH5_9EURY</name>
<sequence length="150" mass="17235">MVQAFSLTSNSLAYFIGYTLVHARRVAIVSPWMSDVELKFPVTNALEDRTLRLSKALHQLPETEVMIIVKKGESHNNYLRRRLPDHITLIELDDLHAKAVICNEYVYMGSANITRGGFSLNRELCEIIENEYESIEAYLETELDIHCSDF</sequence>
<accession>A0A1G8UYH5</accession>
<dbReference type="SUPFAM" id="SSF56024">
    <property type="entry name" value="Phospholipase D/nuclease"/>
    <property type="match status" value="1"/>
</dbReference>
<dbReference type="Gene3D" id="3.30.870.10">
    <property type="entry name" value="Endonuclease Chain A"/>
    <property type="match status" value="1"/>
</dbReference>
<feature type="domain" description="Phospholipase D-like" evidence="1">
    <location>
        <begin position="79"/>
        <end position="136"/>
    </location>
</feature>
<evidence type="ECO:0000313" key="3">
    <source>
        <dbReference type="Proteomes" id="UP000198882"/>
    </source>
</evidence>
<dbReference type="OrthoDB" id="205313at2157"/>
<dbReference type="AlphaFoldDB" id="A0A1G8UYH5"/>
<evidence type="ECO:0000259" key="1">
    <source>
        <dbReference type="Pfam" id="PF13091"/>
    </source>
</evidence>
<reference evidence="3" key="1">
    <citation type="submission" date="2016-10" db="EMBL/GenBank/DDBJ databases">
        <authorList>
            <person name="Varghese N."/>
            <person name="Submissions S."/>
        </authorList>
    </citation>
    <scope>NUCLEOTIDE SEQUENCE [LARGE SCALE GENOMIC DNA]</scope>
    <source>
        <strain evidence="3">B4,CECT 8067,JCM 17497</strain>
    </source>
</reference>
<organism evidence="2 3">
    <name type="scientific">Natronorubrum texcoconense</name>
    <dbReference type="NCBI Taxonomy" id="1095776"/>
    <lineage>
        <taxon>Archaea</taxon>
        <taxon>Methanobacteriati</taxon>
        <taxon>Methanobacteriota</taxon>
        <taxon>Stenosarchaea group</taxon>
        <taxon>Halobacteria</taxon>
        <taxon>Halobacteriales</taxon>
        <taxon>Natrialbaceae</taxon>
        <taxon>Natronorubrum</taxon>
    </lineage>
</organism>
<dbReference type="STRING" id="1095776.SAMN04515672_1085"/>
<dbReference type="Proteomes" id="UP000198882">
    <property type="component" value="Unassembled WGS sequence"/>
</dbReference>
<keyword evidence="3" id="KW-1185">Reference proteome</keyword>
<proteinExistence type="predicted"/>
<dbReference type="EMBL" id="FNFE01000001">
    <property type="protein sequence ID" value="SDJ58769.1"/>
    <property type="molecule type" value="Genomic_DNA"/>
</dbReference>
<protein>
    <submittedName>
        <fullName evidence="2">PLD-like domain-containing protein</fullName>
    </submittedName>
</protein>
<dbReference type="Pfam" id="PF13091">
    <property type="entry name" value="PLDc_2"/>
    <property type="match status" value="1"/>
</dbReference>